<reference evidence="5 6" key="1">
    <citation type="submission" date="2014-09" db="EMBL/GenBank/DDBJ databases">
        <title>Vibrio maritimus JCM 19240. (C210) whole genome shotgun sequence.</title>
        <authorList>
            <person name="Sawabe T."/>
            <person name="Meirelles P."/>
            <person name="Nakanishi M."/>
            <person name="Sayaka M."/>
            <person name="Hattori M."/>
            <person name="Ohkuma M."/>
        </authorList>
    </citation>
    <scope>NUCLEOTIDE SEQUENCE [LARGE SCALE GENOMIC DNA]</scope>
    <source>
        <strain evidence="5 6">JCM 19240</strain>
    </source>
</reference>
<accession>A0A090T605</accession>
<protein>
    <recommendedName>
        <fullName evidence="3">beta-lactamase</fullName>
        <ecNumber evidence="3">3.5.2.6</ecNumber>
    </recommendedName>
</protein>
<dbReference type="PANTHER" id="PTHR35333:SF3">
    <property type="entry name" value="BETA-LACTAMASE-TYPE TRANSPEPTIDASE FOLD CONTAINING PROTEIN"/>
    <property type="match status" value="1"/>
</dbReference>
<dbReference type="GO" id="GO:0046677">
    <property type="term" value="P:response to antibiotic"/>
    <property type="evidence" value="ECO:0007669"/>
    <property type="project" value="InterPro"/>
</dbReference>
<dbReference type="EC" id="3.5.2.6" evidence="3"/>
<reference evidence="5 6" key="2">
    <citation type="submission" date="2014-09" db="EMBL/GenBank/DDBJ databases">
        <authorList>
            <consortium name="NBRP consortium"/>
            <person name="Sawabe T."/>
            <person name="Meirelles P."/>
            <person name="Nakanishi M."/>
            <person name="Sayaka M."/>
            <person name="Hattori M."/>
            <person name="Ohkuma M."/>
        </authorList>
    </citation>
    <scope>NUCLEOTIDE SEQUENCE [LARGE SCALE GENOMIC DNA]</scope>
    <source>
        <strain evidence="5 6">JCM 19240</strain>
    </source>
</reference>
<proteinExistence type="inferred from homology"/>
<dbReference type="PANTHER" id="PTHR35333">
    <property type="entry name" value="BETA-LACTAMASE"/>
    <property type="match status" value="1"/>
</dbReference>
<gene>
    <name evidence="5" type="ORF">JCM19240_4193</name>
</gene>
<evidence type="ECO:0000256" key="3">
    <source>
        <dbReference type="ARBA" id="ARBA00012865"/>
    </source>
</evidence>
<evidence type="ECO:0000256" key="2">
    <source>
        <dbReference type="ARBA" id="ARBA00009009"/>
    </source>
</evidence>
<sequence length="288" mass="32333">MTDLIPSHFLTPTKNRIFDDFKAEFEAGNIGLYLAKAESPEQAMVSINAQSTFYPASLCKLFYLACFLSKVEQKELVADDEDWRAVDNMVSLSSNDATSYVLNRLCNTSTGATLTEPQLTPWIEKRKSVQRWLATHCPQISPKQYHLYHATFDESPYGRDQQARDILGSNQLSPLACAQMMASLFLDENLLPDHLTKTKRLLSKNSGQNRFSFDGVDQVTQFIGGALPKGATYWSKAGWTSQVKHETAYVFLGDCDCYVMSIFTQGEALVDDAKLFSELTQFLVGEIE</sequence>
<dbReference type="OrthoDB" id="7510992at2"/>
<comment type="caution">
    <text evidence="5">The sequence shown here is derived from an EMBL/GenBank/DDBJ whole genome shotgun (WGS) entry which is preliminary data.</text>
</comment>
<dbReference type="GO" id="GO:0008800">
    <property type="term" value="F:beta-lactamase activity"/>
    <property type="evidence" value="ECO:0007669"/>
    <property type="project" value="UniProtKB-EC"/>
</dbReference>
<dbReference type="Proteomes" id="UP000029224">
    <property type="component" value="Unassembled WGS sequence"/>
</dbReference>
<dbReference type="Gene3D" id="3.40.710.10">
    <property type="entry name" value="DD-peptidase/beta-lactamase superfamily"/>
    <property type="match status" value="1"/>
</dbReference>
<comment type="catalytic activity">
    <reaction evidence="1">
        <text>a beta-lactam + H2O = a substituted beta-amino acid</text>
        <dbReference type="Rhea" id="RHEA:20401"/>
        <dbReference type="ChEBI" id="CHEBI:15377"/>
        <dbReference type="ChEBI" id="CHEBI:35627"/>
        <dbReference type="ChEBI" id="CHEBI:140347"/>
        <dbReference type="EC" id="3.5.2.6"/>
    </reaction>
</comment>
<dbReference type="InterPro" id="IPR045155">
    <property type="entry name" value="Beta-lactam_cat"/>
</dbReference>
<feature type="domain" description="Beta-lactamase class A catalytic" evidence="4">
    <location>
        <begin position="86"/>
        <end position="264"/>
    </location>
</feature>
<name>A0A090T605_9VIBR</name>
<dbReference type="InterPro" id="IPR000871">
    <property type="entry name" value="Beta-lactam_class-A"/>
</dbReference>
<dbReference type="Pfam" id="PF13354">
    <property type="entry name" value="Beta-lactamase2"/>
    <property type="match status" value="1"/>
</dbReference>
<evidence type="ECO:0000313" key="6">
    <source>
        <dbReference type="Proteomes" id="UP000029224"/>
    </source>
</evidence>
<dbReference type="AlphaFoldDB" id="A0A090T605"/>
<evidence type="ECO:0000259" key="4">
    <source>
        <dbReference type="Pfam" id="PF13354"/>
    </source>
</evidence>
<evidence type="ECO:0000313" key="5">
    <source>
        <dbReference type="EMBL" id="GAL34643.1"/>
    </source>
</evidence>
<dbReference type="GO" id="GO:0030655">
    <property type="term" value="P:beta-lactam antibiotic catabolic process"/>
    <property type="evidence" value="ECO:0007669"/>
    <property type="project" value="InterPro"/>
</dbReference>
<keyword evidence="6" id="KW-1185">Reference proteome</keyword>
<organism evidence="5 6">
    <name type="scientific">Vibrio maritimus</name>
    <dbReference type="NCBI Taxonomy" id="990268"/>
    <lineage>
        <taxon>Bacteria</taxon>
        <taxon>Pseudomonadati</taxon>
        <taxon>Pseudomonadota</taxon>
        <taxon>Gammaproteobacteria</taxon>
        <taxon>Vibrionales</taxon>
        <taxon>Vibrionaceae</taxon>
        <taxon>Vibrio</taxon>
    </lineage>
</organism>
<dbReference type="InterPro" id="IPR012338">
    <property type="entry name" value="Beta-lactam/transpept-like"/>
</dbReference>
<evidence type="ECO:0000256" key="1">
    <source>
        <dbReference type="ARBA" id="ARBA00001526"/>
    </source>
</evidence>
<comment type="similarity">
    <text evidence="2">Belongs to the class-A beta-lactamase family.</text>
</comment>
<dbReference type="SUPFAM" id="SSF56601">
    <property type="entry name" value="beta-lactamase/transpeptidase-like"/>
    <property type="match status" value="1"/>
</dbReference>
<dbReference type="EMBL" id="BBMT01000005">
    <property type="protein sequence ID" value="GAL34643.1"/>
    <property type="molecule type" value="Genomic_DNA"/>
</dbReference>